<keyword evidence="4 5" id="KW-0472">Membrane</keyword>
<proteinExistence type="predicted"/>
<feature type="transmembrane region" description="Helical" evidence="5">
    <location>
        <begin position="97"/>
        <end position="116"/>
    </location>
</feature>
<protein>
    <submittedName>
        <fullName evidence="6">D(4) dopamine receptor-like</fullName>
    </submittedName>
</protein>
<evidence type="ECO:0000256" key="3">
    <source>
        <dbReference type="ARBA" id="ARBA00022989"/>
    </source>
</evidence>
<sequence>MVILVDNKLGNNLANPSSFLYLIVFSLDRQLIFFRTFEIFFLLFSYKMRIARILITNNNIIGTVWSISAALASPMLFKDLLIYEHFPVAMMERTHGLVLLVIAFLVPCVALVLVYFKMYVAAHSFWFLYNLMI</sequence>
<keyword evidence="7" id="KW-1185">Reference proteome</keyword>
<feature type="transmembrane region" description="Helical" evidence="5">
    <location>
        <begin position="58"/>
        <end position="77"/>
    </location>
</feature>
<accession>A0A6G0ZNC8</accession>
<dbReference type="PRINTS" id="PR00237">
    <property type="entry name" value="GPCRRHODOPSN"/>
</dbReference>
<keyword evidence="6" id="KW-0675">Receptor</keyword>
<evidence type="ECO:0000256" key="2">
    <source>
        <dbReference type="ARBA" id="ARBA00022692"/>
    </source>
</evidence>
<name>A0A6G0ZNC8_APHCR</name>
<dbReference type="EMBL" id="VUJU01000190">
    <property type="protein sequence ID" value="KAF0772338.1"/>
    <property type="molecule type" value="Genomic_DNA"/>
</dbReference>
<comment type="caution">
    <text evidence="6">The sequence shown here is derived from an EMBL/GenBank/DDBJ whole genome shotgun (WGS) entry which is preliminary data.</text>
</comment>
<feature type="transmembrane region" description="Helical" evidence="5">
    <location>
        <begin position="20"/>
        <end position="46"/>
    </location>
</feature>
<dbReference type="GO" id="GO:0004930">
    <property type="term" value="F:G protein-coupled receptor activity"/>
    <property type="evidence" value="ECO:0007669"/>
    <property type="project" value="InterPro"/>
</dbReference>
<keyword evidence="2 5" id="KW-0812">Transmembrane</keyword>
<evidence type="ECO:0000256" key="1">
    <source>
        <dbReference type="ARBA" id="ARBA00004370"/>
    </source>
</evidence>
<dbReference type="GO" id="GO:0016020">
    <property type="term" value="C:membrane"/>
    <property type="evidence" value="ECO:0007669"/>
    <property type="project" value="UniProtKB-SubCell"/>
</dbReference>
<comment type="subcellular location">
    <subcellularLocation>
        <location evidence="1">Membrane</location>
    </subcellularLocation>
</comment>
<evidence type="ECO:0000313" key="6">
    <source>
        <dbReference type="EMBL" id="KAF0772338.1"/>
    </source>
</evidence>
<dbReference type="InterPro" id="IPR000276">
    <property type="entry name" value="GPCR_Rhodpsn"/>
</dbReference>
<evidence type="ECO:0000256" key="5">
    <source>
        <dbReference type="SAM" id="Phobius"/>
    </source>
</evidence>
<keyword evidence="3 5" id="KW-1133">Transmembrane helix</keyword>
<evidence type="ECO:0000256" key="4">
    <source>
        <dbReference type="ARBA" id="ARBA00023136"/>
    </source>
</evidence>
<organism evidence="6 7">
    <name type="scientific">Aphis craccivora</name>
    <name type="common">Cowpea aphid</name>
    <dbReference type="NCBI Taxonomy" id="307492"/>
    <lineage>
        <taxon>Eukaryota</taxon>
        <taxon>Metazoa</taxon>
        <taxon>Ecdysozoa</taxon>
        <taxon>Arthropoda</taxon>
        <taxon>Hexapoda</taxon>
        <taxon>Insecta</taxon>
        <taxon>Pterygota</taxon>
        <taxon>Neoptera</taxon>
        <taxon>Paraneoptera</taxon>
        <taxon>Hemiptera</taxon>
        <taxon>Sternorrhyncha</taxon>
        <taxon>Aphidomorpha</taxon>
        <taxon>Aphidoidea</taxon>
        <taxon>Aphididae</taxon>
        <taxon>Aphidini</taxon>
        <taxon>Aphis</taxon>
        <taxon>Aphis</taxon>
    </lineage>
</organism>
<dbReference type="OrthoDB" id="5980076at2759"/>
<evidence type="ECO:0000313" key="7">
    <source>
        <dbReference type="Proteomes" id="UP000478052"/>
    </source>
</evidence>
<dbReference type="Proteomes" id="UP000478052">
    <property type="component" value="Unassembled WGS sequence"/>
</dbReference>
<dbReference type="AlphaFoldDB" id="A0A6G0ZNC8"/>
<gene>
    <name evidence="6" type="ORF">FWK35_00000503</name>
</gene>
<reference evidence="6 7" key="1">
    <citation type="submission" date="2019-08" db="EMBL/GenBank/DDBJ databases">
        <title>Whole genome of Aphis craccivora.</title>
        <authorList>
            <person name="Voronova N.V."/>
            <person name="Shulinski R.S."/>
            <person name="Bandarenka Y.V."/>
            <person name="Zhorov D.G."/>
            <person name="Warner D."/>
        </authorList>
    </citation>
    <scope>NUCLEOTIDE SEQUENCE [LARGE SCALE GENOMIC DNA]</scope>
    <source>
        <strain evidence="6">180601</strain>
        <tissue evidence="6">Whole Body</tissue>
    </source>
</reference>